<evidence type="ECO:0000313" key="2">
    <source>
        <dbReference type="EMBL" id="ERL09310.1"/>
    </source>
</evidence>
<dbReference type="AlphaFoldDB" id="U2TSH9"/>
<evidence type="ECO:0000256" key="1">
    <source>
        <dbReference type="SAM" id="Phobius"/>
    </source>
</evidence>
<gene>
    <name evidence="2" type="ORF">HMPREF1316_1873</name>
</gene>
<keyword evidence="1" id="KW-0812">Transmembrane</keyword>
<evidence type="ECO:0000313" key="3">
    <source>
        <dbReference type="Proteomes" id="UP000016638"/>
    </source>
</evidence>
<feature type="transmembrane region" description="Helical" evidence="1">
    <location>
        <begin position="6"/>
        <end position="26"/>
    </location>
</feature>
<dbReference type="EMBL" id="AWEZ01000030">
    <property type="protein sequence ID" value="ERL09310.1"/>
    <property type="molecule type" value="Genomic_DNA"/>
</dbReference>
<name>U2TSH9_9ACTN</name>
<proteinExistence type="predicted"/>
<dbReference type="PATRIC" id="fig|1125712.3.peg.810"/>
<dbReference type="Proteomes" id="UP000016638">
    <property type="component" value="Unassembled WGS sequence"/>
</dbReference>
<feature type="transmembrane region" description="Helical" evidence="1">
    <location>
        <begin position="38"/>
        <end position="61"/>
    </location>
</feature>
<organism evidence="2 3">
    <name type="scientific">Olsenella profusa F0195</name>
    <dbReference type="NCBI Taxonomy" id="1125712"/>
    <lineage>
        <taxon>Bacteria</taxon>
        <taxon>Bacillati</taxon>
        <taxon>Actinomycetota</taxon>
        <taxon>Coriobacteriia</taxon>
        <taxon>Coriobacteriales</taxon>
        <taxon>Atopobiaceae</taxon>
        <taxon>Olsenella</taxon>
    </lineage>
</organism>
<reference evidence="2 3" key="1">
    <citation type="submission" date="2013-08" db="EMBL/GenBank/DDBJ databases">
        <authorList>
            <person name="Durkin A.S."/>
            <person name="Haft D.R."/>
            <person name="McCorrison J."/>
            <person name="Torralba M."/>
            <person name="Gillis M."/>
            <person name="Haft D.H."/>
            <person name="Methe B."/>
            <person name="Sutton G."/>
            <person name="Nelson K.E."/>
        </authorList>
    </citation>
    <scope>NUCLEOTIDE SEQUENCE [LARGE SCALE GENOMIC DNA]</scope>
    <source>
        <strain evidence="2 3">F0195</strain>
    </source>
</reference>
<feature type="transmembrane region" description="Helical" evidence="1">
    <location>
        <begin position="67"/>
        <end position="86"/>
    </location>
</feature>
<keyword evidence="3" id="KW-1185">Reference proteome</keyword>
<accession>U2TSH9</accession>
<keyword evidence="1" id="KW-1133">Transmembrane helix</keyword>
<comment type="caution">
    <text evidence="2">The sequence shown here is derived from an EMBL/GenBank/DDBJ whole genome shotgun (WGS) entry which is preliminary data.</text>
</comment>
<dbReference type="RefSeq" id="WP_021725667.1">
    <property type="nucleotide sequence ID" value="NZ_AWEZ01000030.1"/>
</dbReference>
<dbReference type="STRING" id="1125712.HMPREF1316_1873"/>
<sequence length="106" mass="10344">MADVVALLAGALVGGLGLAPVCVLLAQAWEKSKMQGATVVAVGVMAIVVSFAVMVLAVVVVHVVAGALVPAFACAMVSVFLAGLGIRSVKASRAMHAGGASEGDDG</sequence>
<keyword evidence="1" id="KW-0472">Membrane</keyword>
<protein>
    <submittedName>
        <fullName evidence="2">Uncharacterized protein</fullName>
    </submittedName>
</protein>